<proteinExistence type="predicted"/>
<accession>A0A158QX07</accession>
<feature type="region of interest" description="Disordered" evidence="1">
    <location>
        <begin position="689"/>
        <end position="758"/>
    </location>
</feature>
<evidence type="ECO:0000313" key="2">
    <source>
        <dbReference type="EMBL" id="VDL69669.1"/>
    </source>
</evidence>
<gene>
    <name evidence="2" type="ORF">NBR_LOCUS6080</name>
</gene>
<organism evidence="4">
    <name type="scientific">Nippostrongylus brasiliensis</name>
    <name type="common">Rat hookworm</name>
    <dbReference type="NCBI Taxonomy" id="27835"/>
    <lineage>
        <taxon>Eukaryota</taxon>
        <taxon>Metazoa</taxon>
        <taxon>Ecdysozoa</taxon>
        <taxon>Nematoda</taxon>
        <taxon>Chromadorea</taxon>
        <taxon>Rhabditida</taxon>
        <taxon>Rhabditina</taxon>
        <taxon>Rhabditomorpha</taxon>
        <taxon>Strongyloidea</taxon>
        <taxon>Heligmosomidae</taxon>
        <taxon>Nippostrongylus</taxon>
    </lineage>
</organism>
<dbReference type="EMBL" id="UYSL01019775">
    <property type="protein sequence ID" value="VDL69669.1"/>
    <property type="molecule type" value="Genomic_DNA"/>
</dbReference>
<feature type="compositionally biased region" description="Acidic residues" evidence="1">
    <location>
        <begin position="722"/>
        <end position="742"/>
    </location>
</feature>
<name>A0A158QX07_NIPBR</name>
<protein>
    <submittedName>
        <fullName evidence="4">ULP_PROTEASE domain-containing protein</fullName>
    </submittedName>
</protein>
<sequence length="758" mass="85194">MFMNSWILPGRSMSSGGHVEFSFNYRITEFMRLIVDDLESMEDETMTEVAEWMMKKIRARVSPFTSRFSIDEEDEVEVDDITVAFLFDLLRTCQRRGCVQLVDFEMESEPRTVVWKSHSYNNEKFVRDSPKDKQLFQPADVEFDASFIEFLRKLEERQEMIKESALRLLSPSRSTGFVEQRRIEKSVQTSNSCSVLPAEVFAPELPPPDLAEFHDAPLEMENVDHFVDALFDFESNGTVIKRLSSPHYLPVRDVSWRTRNFLDCVGRQKKITMPWSMRSIQDVRTLNELASPSAVEDLIAFEDTTSIARRVQRKWDRLHGEVGLSMTAALSTGVAGLINYSKEHKSSKSAKSRHCELCRAHNTTPKSSDNEVSKEEATARVLPVEVSDSRPVIDVYKYMKKKLKEHEKAKRSEEKENEAETAVAKPKKAKKDSKTNDIRAYLVGKKVADPSCKSCGAQGDIRDYLVGKKVKQVENVEVQPSTVTASKAEESPKPRKTKSSSKSRIVGKYVKLAKTPTLAVVGESTTRFIGRLSNTETAYGKTFKFTNLSRKEIHLSLAPMDWPEHVKVLHPVSSTSLAPGQTKDVAVTITRRSAAANAASECHLLSVVHRRIPLSHVLAFKVDALAEHHEGPLLSELYTPEEVQMLSMLRPLLNMPTPKPEAQDSDEDEVDSLCTGVVAHMKVSNSVHTTVESSLKNSEESGMKQSVELKTSRTEITAEKNEEIEEAEDSSASDFELVDVDEGGSISSDKDDDEDTIA</sequence>
<evidence type="ECO:0000256" key="1">
    <source>
        <dbReference type="SAM" id="MobiDB-lite"/>
    </source>
</evidence>
<feature type="region of interest" description="Disordered" evidence="1">
    <location>
        <begin position="406"/>
        <end position="433"/>
    </location>
</feature>
<feature type="compositionally biased region" description="Basic and acidic residues" evidence="1">
    <location>
        <begin position="710"/>
        <end position="721"/>
    </location>
</feature>
<evidence type="ECO:0000313" key="3">
    <source>
        <dbReference type="Proteomes" id="UP000271162"/>
    </source>
</evidence>
<dbReference type="OMA" id="YRITEFM"/>
<dbReference type="WBParaSite" id="NBR_0000607901-mRNA-1">
    <property type="protein sequence ID" value="NBR_0000607901-mRNA-1"/>
    <property type="gene ID" value="NBR_0000607901"/>
</dbReference>
<dbReference type="AlphaFoldDB" id="A0A158QX07"/>
<feature type="region of interest" description="Disordered" evidence="1">
    <location>
        <begin position="479"/>
        <end position="504"/>
    </location>
</feature>
<reference evidence="2 3" key="2">
    <citation type="submission" date="2018-11" db="EMBL/GenBank/DDBJ databases">
        <authorList>
            <consortium name="Pathogen Informatics"/>
        </authorList>
    </citation>
    <scope>NUCLEOTIDE SEQUENCE [LARGE SCALE GENOMIC DNA]</scope>
</reference>
<keyword evidence="3" id="KW-1185">Reference proteome</keyword>
<dbReference type="Proteomes" id="UP000271162">
    <property type="component" value="Unassembled WGS sequence"/>
</dbReference>
<reference evidence="4" key="1">
    <citation type="submission" date="2016-04" db="UniProtKB">
        <authorList>
            <consortium name="WormBaseParasite"/>
        </authorList>
    </citation>
    <scope>IDENTIFICATION</scope>
</reference>
<evidence type="ECO:0000313" key="4">
    <source>
        <dbReference type="WBParaSite" id="NBR_0000607901-mRNA-1"/>
    </source>
</evidence>